<comment type="caution">
    <text evidence="1">The sequence shown here is derived from an EMBL/GenBank/DDBJ whole genome shotgun (WGS) entry which is preliminary data.</text>
</comment>
<dbReference type="RefSeq" id="WP_389364840.1">
    <property type="nucleotide sequence ID" value="NZ_JBIACK010000021.1"/>
</dbReference>
<evidence type="ECO:0000313" key="1">
    <source>
        <dbReference type="EMBL" id="MFE8703915.1"/>
    </source>
</evidence>
<name>A0ABW6KI36_9BACI</name>
<organism evidence="1 2">
    <name type="scientific">Cytobacillus spartinae</name>
    <dbReference type="NCBI Taxonomy" id="3299023"/>
    <lineage>
        <taxon>Bacteria</taxon>
        <taxon>Bacillati</taxon>
        <taxon>Bacillota</taxon>
        <taxon>Bacilli</taxon>
        <taxon>Bacillales</taxon>
        <taxon>Bacillaceae</taxon>
        <taxon>Cytobacillus</taxon>
    </lineage>
</organism>
<gene>
    <name evidence="1" type="ORF">ACFYKX_25415</name>
</gene>
<protein>
    <submittedName>
        <fullName evidence="1">Uncharacterized protein</fullName>
    </submittedName>
</protein>
<keyword evidence="2" id="KW-1185">Reference proteome</keyword>
<accession>A0ABW6KI36</accession>
<dbReference type="EMBL" id="JBIACK010000021">
    <property type="protein sequence ID" value="MFE8703915.1"/>
    <property type="molecule type" value="Genomic_DNA"/>
</dbReference>
<reference evidence="1 2" key="1">
    <citation type="submission" date="2024-08" db="EMBL/GenBank/DDBJ databases">
        <title>Two novel Cytobacillus novel species.</title>
        <authorList>
            <person name="Liu G."/>
        </authorList>
    </citation>
    <scope>NUCLEOTIDE SEQUENCE [LARGE SCALE GENOMIC DNA]</scope>
    <source>
        <strain evidence="1 2">FJAT-54145</strain>
    </source>
</reference>
<sequence length="102" mass="11781">MKDESIDPIEGFLNSAVIYGMQMTKPDTYSVLNKSEQAFVHHLLGFFSEYNDNQMADMLNNLLKSSRDMILDKYARRKPITEQDVTFANNLETLLTKLKENT</sequence>
<proteinExistence type="predicted"/>
<dbReference type="Proteomes" id="UP001601059">
    <property type="component" value="Unassembled WGS sequence"/>
</dbReference>
<evidence type="ECO:0000313" key="2">
    <source>
        <dbReference type="Proteomes" id="UP001601059"/>
    </source>
</evidence>